<evidence type="ECO:0000313" key="3">
    <source>
        <dbReference type="Proteomes" id="UP000824596"/>
    </source>
</evidence>
<dbReference type="RefSeq" id="XP_044725021.1">
    <property type="nucleotide sequence ID" value="XM_044858621.1"/>
</dbReference>
<evidence type="ECO:0000313" key="2">
    <source>
        <dbReference type="EMBL" id="KAH0967508.1"/>
    </source>
</evidence>
<keyword evidence="1" id="KW-0472">Membrane</keyword>
<keyword evidence="1" id="KW-1133">Transmembrane helix</keyword>
<sequence length="57" mass="6418">MPAIHTSLLARAERKNWAYRNPGVTLVFAIVGVVGIGLISLWVYKIMQKRKSKKSGY</sequence>
<accession>A0A9P8N390</accession>
<keyword evidence="3" id="KW-1185">Reference proteome</keyword>
<organism evidence="2 3">
    <name type="scientific">Hirsutella rhossiliensis</name>
    <dbReference type="NCBI Taxonomy" id="111463"/>
    <lineage>
        <taxon>Eukaryota</taxon>
        <taxon>Fungi</taxon>
        <taxon>Dikarya</taxon>
        <taxon>Ascomycota</taxon>
        <taxon>Pezizomycotina</taxon>
        <taxon>Sordariomycetes</taxon>
        <taxon>Hypocreomycetidae</taxon>
        <taxon>Hypocreales</taxon>
        <taxon>Ophiocordycipitaceae</taxon>
        <taxon>Hirsutella</taxon>
    </lineage>
</organism>
<dbReference type="AlphaFoldDB" id="A0A9P8N390"/>
<dbReference type="GeneID" id="68349279"/>
<reference evidence="2" key="1">
    <citation type="submission" date="2021-09" db="EMBL/GenBank/DDBJ databases">
        <title>A high-quality genome of the endoparasitic fungus Hirsutella rhossiliensis with a comparison of Hirsutella genomes reveals transposable elements contributing to genome size variation.</title>
        <authorList>
            <person name="Lin R."/>
            <person name="Jiao Y."/>
            <person name="Sun X."/>
            <person name="Ling J."/>
            <person name="Xie B."/>
            <person name="Cheng X."/>
        </authorList>
    </citation>
    <scope>NUCLEOTIDE SEQUENCE</scope>
    <source>
        <strain evidence="2">HR02</strain>
    </source>
</reference>
<proteinExistence type="predicted"/>
<name>A0A9P8N390_9HYPO</name>
<feature type="transmembrane region" description="Helical" evidence="1">
    <location>
        <begin position="24"/>
        <end position="44"/>
    </location>
</feature>
<dbReference type="OrthoDB" id="5402816at2759"/>
<dbReference type="EMBL" id="JAIZPD010000001">
    <property type="protein sequence ID" value="KAH0967508.1"/>
    <property type="molecule type" value="Genomic_DNA"/>
</dbReference>
<protein>
    <submittedName>
        <fullName evidence="2">Uncharacterized protein</fullName>
    </submittedName>
</protein>
<keyword evidence="1" id="KW-0812">Transmembrane</keyword>
<comment type="caution">
    <text evidence="2">The sequence shown here is derived from an EMBL/GenBank/DDBJ whole genome shotgun (WGS) entry which is preliminary data.</text>
</comment>
<dbReference type="Proteomes" id="UP000824596">
    <property type="component" value="Unassembled WGS sequence"/>
</dbReference>
<evidence type="ECO:0000256" key="1">
    <source>
        <dbReference type="SAM" id="Phobius"/>
    </source>
</evidence>
<gene>
    <name evidence="2" type="ORF">HRG_00150</name>
</gene>